<comment type="caution">
    <text evidence="1">The sequence shown here is derived from an EMBL/GenBank/DDBJ whole genome shotgun (WGS) entry which is preliminary data.</text>
</comment>
<organism evidence="1 2">
    <name type="scientific">Leptospira interrogans serovar Copenhageni str. LT2050</name>
    <dbReference type="NCBI Taxonomy" id="1001598"/>
    <lineage>
        <taxon>Bacteria</taxon>
        <taxon>Pseudomonadati</taxon>
        <taxon>Spirochaetota</taxon>
        <taxon>Spirochaetia</taxon>
        <taxon>Leptospirales</taxon>
        <taxon>Leptospiraceae</taxon>
        <taxon>Leptospira</taxon>
    </lineage>
</organism>
<reference evidence="1 2" key="1">
    <citation type="submission" date="2013-02" db="EMBL/GenBank/DDBJ databases">
        <authorList>
            <person name="Harkins D.M."/>
            <person name="Durkin A.S."/>
            <person name="Brinkac L.M."/>
            <person name="Haft D.H."/>
            <person name="Selengut J.D."/>
            <person name="Sanka R."/>
            <person name="DePew J."/>
            <person name="Purushe J."/>
            <person name="Tulsiani S.M."/>
            <person name="Graham G.C."/>
            <person name="Burns M.-A."/>
            <person name="Dohnt M.F."/>
            <person name="Smythe L.D."/>
            <person name="McKay D.B."/>
            <person name="Craig S.B."/>
            <person name="Vinetz J.M."/>
            <person name="Sutton G.G."/>
            <person name="Nierman W.C."/>
            <person name="Fouts D.E."/>
        </authorList>
    </citation>
    <scope>NUCLEOTIDE SEQUENCE [LARGE SCALE GENOMIC DNA]</scope>
    <source>
        <strain evidence="1 2">LT2050</strain>
    </source>
</reference>
<evidence type="ECO:0000313" key="2">
    <source>
        <dbReference type="Proteomes" id="UP000011778"/>
    </source>
</evidence>
<evidence type="ECO:0000313" key="1">
    <source>
        <dbReference type="EMBL" id="EMG22996.1"/>
    </source>
</evidence>
<dbReference type="EMBL" id="AFMD02000155">
    <property type="protein sequence ID" value="EMG22996.1"/>
    <property type="molecule type" value="Genomic_DNA"/>
</dbReference>
<accession>M3HYS6</accession>
<proteinExistence type="predicted"/>
<dbReference type="Proteomes" id="UP000011778">
    <property type="component" value="Unassembled WGS sequence"/>
</dbReference>
<gene>
    <name evidence="1" type="ORF">LEP1GSC150_3580</name>
</gene>
<dbReference type="AlphaFoldDB" id="M3HYS6"/>
<protein>
    <submittedName>
        <fullName evidence="1">Uncharacterized protein</fullName>
    </submittedName>
</protein>
<name>M3HYS6_LEPIT</name>
<sequence length="55" mass="6465">MSDSLKNFTDSLLKDLEENENGFLKSKTKTVLPIFPFFPQEKRKAGRCQRNFKKN</sequence>